<dbReference type="NCBIfam" id="NF046018">
    <property type="entry name" value="HisPtaseChptBrucRhz"/>
    <property type="match status" value="1"/>
</dbReference>
<evidence type="ECO:0000313" key="2">
    <source>
        <dbReference type="EMBL" id="ODS01375.1"/>
    </source>
</evidence>
<dbReference type="AlphaFoldDB" id="A0A1E3W6B8"/>
<dbReference type="Gene3D" id="3.30.565.10">
    <property type="entry name" value="Histidine kinase-like ATPase, C-terminal domain"/>
    <property type="match status" value="1"/>
</dbReference>
<dbReference type="Gene3D" id="1.10.287.130">
    <property type="match status" value="1"/>
</dbReference>
<name>A0A1E3W6B8_9HYPH</name>
<proteinExistence type="predicted"/>
<protein>
    <submittedName>
        <fullName evidence="2">Histidine phosphotransferase</fullName>
    </submittedName>
</protein>
<keyword evidence="2" id="KW-0808">Transferase</keyword>
<dbReference type="OrthoDB" id="9803702at2"/>
<gene>
    <name evidence="2" type="ORF">AUC68_00495</name>
</gene>
<accession>A0A1E3W6B8</accession>
<evidence type="ECO:0000313" key="3">
    <source>
        <dbReference type="Proteomes" id="UP000094501"/>
    </source>
</evidence>
<dbReference type="InterPro" id="IPR036890">
    <property type="entry name" value="HATPase_C_sf"/>
</dbReference>
<dbReference type="RefSeq" id="WP_069435847.1">
    <property type="nucleotide sequence ID" value="NZ_LPWG01000001.1"/>
</dbReference>
<feature type="domain" description="Histidine phosphotransferase ChpT C-terminal" evidence="1">
    <location>
        <begin position="84"/>
        <end position="205"/>
    </location>
</feature>
<dbReference type="Pfam" id="PF10090">
    <property type="entry name" value="HPTransfase"/>
    <property type="match status" value="1"/>
</dbReference>
<sequence>MSEPAELGDLDLAALVSSRICHDIINPVSAISNGLEMLAEEPDDDMRAAAMDLILKSANQASAKLQFARIAFGAAGSAGAEVDTRDAEKVAQAFVGTSEKHDLVWDGPALILPKNKVKLLLNLVGLGVVALPRGGTIRAVISGDGEDLSYTVTATGKAARLADQVRALLAGDASGEVDAHSIQPYYAARVARAAGMTVTVESGEDEVVLTAR</sequence>
<keyword evidence="3" id="KW-1185">Reference proteome</keyword>
<evidence type="ECO:0000259" key="1">
    <source>
        <dbReference type="Pfam" id="PF10090"/>
    </source>
</evidence>
<reference evidence="2 3" key="1">
    <citation type="journal article" date="2016" name="Environ. Microbiol.">
        <title>New Methyloceanibacter diversity from North Sea sediments includes methanotroph containing solely the soluble methane monooxygenase.</title>
        <authorList>
            <person name="Vekeman B."/>
            <person name="Kerckhof F.M."/>
            <person name="Cremers G."/>
            <person name="de Vos P."/>
            <person name="Vandamme P."/>
            <person name="Boon N."/>
            <person name="Op den Camp H.J."/>
            <person name="Heylen K."/>
        </authorList>
    </citation>
    <scope>NUCLEOTIDE SEQUENCE [LARGE SCALE GENOMIC DNA]</scope>
    <source>
        <strain evidence="2 3">R-67174</strain>
    </source>
</reference>
<comment type="caution">
    <text evidence="2">The sequence shown here is derived from an EMBL/GenBank/DDBJ whole genome shotgun (WGS) entry which is preliminary data.</text>
</comment>
<dbReference type="InterPro" id="IPR018762">
    <property type="entry name" value="ChpT_C"/>
</dbReference>
<dbReference type="STRING" id="1774968.AUC68_00495"/>
<dbReference type="EMBL" id="LPWG01000001">
    <property type="protein sequence ID" value="ODS01375.1"/>
    <property type="molecule type" value="Genomic_DNA"/>
</dbReference>
<organism evidence="2 3">
    <name type="scientific">Methyloceanibacter methanicus</name>
    <dbReference type="NCBI Taxonomy" id="1774968"/>
    <lineage>
        <taxon>Bacteria</taxon>
        <taxon>Pseudomonadati</taxon>
        <taxon>Pseudomonadota</taxon>
        <taxon>Alphaproteobacteria</taxon>
        <taxon>Hyphomicrobiales</taxon>
        <taxon>Hyphomicrobiaceae</taxon>
        <taxon>Methyloceanibacter</taxon>
    </lineage>
</organism>
<dbReference type="Proteomes" id="UP000094501">
    <property type="component" value="Unassembled WGS sequence"/>
</dbReference>
<dbReference type="GO" id="GO:0016740">
    <property type="term" value="F:transferase activity"/>
    <property type="evidence" value="ECO:0007669"/>
    <property type="project" value="UniProtKB-KW"/>
</dbReference>